<evidence type="ECO:0000313" key="2">
    <source>
        <dbReference type="EMBL" id="GIL39440.1"/>
    </source>
</evidence>
<protein>
    <recommendedName>
        <fullName evidence="4">Rho termination factor N-terminal domain-containing protein</fullName>
    </recommendedName>
</protein>
<keyword evidence="3" id="KW-1185">Reference proteome</keyword>
<reference evidence="2" key="1">
    <citation type="submission" date="2021-02" db="EMBL/GenBank/DDBJ databases">
        <title>Genome sequence of Rhodospirillales sp. strain TMPK1 isolated from soil.</title>
        <authorList>
            <person name="Nakai R."/>
            <person name="Kusada H."/>
            <person name="Tamaki H."/>
        </authorList>
    </citation>
    <scope>NUCLEOTIDE SEQUENCE</scope>
    <source>
        <strain evidence="2">TMPK1</strain>
    </source>
</reference>
<feature type="compositionally biased region" description="Basic and acidic residues" evidence="1">
    <location>
        <begin position="1"/>
        <end position="11"/>
    </location>
</feature>
<dbReference type="Proteomes" id="UP000681075">
    <property type="component" value="Unassembled WGS sequence"/>
</dbReference>
<evidence type="ECO:0000256" key="1">
    <source>
        <dbReference type="SAM" id="MobiDB-lite"/>
    </source>
</evidence>
<sequence>MAKTVAKPDRKSRLKKPARTPMLGGPTRAELYERARMRDIIGASRMTKDELLLALRTH</sequence>
<accession>A0A8S8XEB0</accession>
<gene>
    <name evidence="2" type="ORF">TMPK1_16770</name>
</gene>
<name>A0A8S8XEB0_9PROT</name>
<evidence type="ECO:0000313" key="3">
    <source>
        <dbReference type="Proteomes" id="UP000681075"/>
    </source>
</evidence>
<organism evidence="2 3">
    <name type="scientific">Roseiterribacter gracilis</name>
    <dbReference type="NCBI Taxonomy" id="2812848"/>
    <lineage>
        <taxon>Bacteria</taxon>
        <taxon>Pseudomonadati</taxon>
        <taxon>Pseudomonadota</taxon>
        <taxon>Alphaproteobacteria</taxon>
        <taxon>Rhodospirillales</taxon>
        <taxon>Roseiterribacteraceae</taxon>
        <taxon>Roseiterribacter</taxon>
    </lineage>
</organism>
<proteinExistence type="predicted"/>
<evidence type="ECO:0008006" key="4">
    <source>
        <dbReference type="Google" id="ProtNLM"/>
    </source>
</evidence>
<dbReference type="EMBL" id="BOPV01000001">
    <property type="protein sequence ID" value="GIL39440.1"/>
    <property type="molecule type" value="Genomic_DNA"/>
</dbReference>
<feature type="region of interest" description="Disordered" evidence="1">
    <location>
        <begin position="1"/>
        <end position="27"/>
    </location>
</feature>
<dbReference type="RefSeq" id="WP_420242544.1">
    <property type="nucleotide sequence ID" value="NZ_BOPV01000001.1"/>
</dbReference>
<comment type="caution">
    <text evidence="2">The sequence shown here is derived from an EMBL/GenBank/DDBJ whole genome shotgun (WGS) entry which is preliminary data.</text>
</comment>
<dbReference type="AlphaFoldDB" id="A0A8S8XEB0"/>